<organism evidence="2 3">
    <name type="scientific">Ensete ventricosum</name>
    <name type="common">Abyssinian banana</name>
    <name type="synonym">Musa ensete</name>
    <dbReference type="NCBI Taxonomy" id="4639"/>
    <lineage>
        <taxon>Eukaryota</taxon>
        <taxon>Viridiplantae</taxon>
        <taxon>Streptophyta</taxon>
        <taxon>Embryophyta</taxon>
        <taxon>Tracheophyta</taxon>
        <taxon>Spermatophyta</taxon>
        <taxon>Magnoliopsida</taxon>
        <taxon>Liliopsida</taxon>
        <taxon>Zingiberales</taxon>
        <taxon>Musaceae</taxon>
        <taxon>Ensete</taxon>
    </lineage>
</organism>
<reference evidence="2 3" key="1">
    <citation type="journal article" date="2014" name="Agronomy (Basel)">
        <title>A Draft Genome Sequence for Ensete ventricosum, the Drought-Tolerant Tree Against Hunger.</title>
        <authorList>
            <person name="Harrison J."/>
            <person name="Moore K.A."/>
            <person name="Paszkiewicz K."/>
            <person name="Jones T."/>
            <person name="Grant M."/>
            <person name="Ambacheew D."/>
            <person name="Muzemil S."/>
            <person name="Studholme D.J."/>
        </authorList>
    </citation>
    <scope>NUCLEOTIDE SEQUENCE [LARGE SCALE GENOMIC DNA]</scope>
</reference>
<dbReference type="AlphaFoldDB" id="A0A426YUE9"/>
<protein>
    <submittedName>
        <fullName evidence="2">Uncharacterized protein</fullName>
    </submittedName>
</protein>
<evidence type="ECO:0000313" key="3">
    <source>
        <dbReference type="Proteomes" id="UP000287651"/>
    </source>
</evidence>
<sequence>MQQSRRTRPTPSTCNERSVRAGTVTTGEQHSLVAGNRRRIRAGVDLGTSEKRLPGGRSEATTSLNLWRRSSVHGNSHRGDLSPHVAGRPQQLRNLRIVLTAEKVAYVLDTIVPTSEEGASEDEIACYLKYIDGSILAKCYMLASMTLEL</sequence>
<evidence type="ECO:0000256" key="1">
    <source>
        <dbReference type="SAM" id="MobiDB-lite"/>
    </source>
</evidence>
<feature type="region of interest" description="Disordered" evidence="1">
    <location>
        <begin position="1"/>
        <end position="27"/>
    </location>
</feature>
<evidence type="ECO:0000313" key="2">
    <source>
        <dbReference type="EMBL" id="RRT55335.1"/>
    </source>
</evidence>
<proteinExistence type="predicted"/>
<accession>A0A426YUE9</accession>
<name>A0A426YUE9_ENSVE</name>
<dbReference type="Proteomes" id="UP000287651">
    <property type="component" value="Unassembled WGS sequence"/>
</dbReference>
<comment type="caution">
    <text evidence="2">The sequence shown here is derived from an EMBL/GenBank/DDBJ whole genome shotgun (WGS) entry which is preliminary data.</text>
</comment>
<gene>
    <name evidence="2" type="ORF">B296_00006795</name>
</gene>
<dbReference type="EMBL" id="AMZH03010134">
    <property type="protein sequence ID" value="RRT55335.1"/>
    <property type="molecule type" value="Genomic_DNA"/>
</dbReference>